<evidence type="ECO:0000313" key="9">
    <source>
        <dbReference type="Proteomes" id="UP001295684"/>
    </source>
</evidence>
<keyword evidence="9" id="KW-1185">Reference proteome</keyword>
<dbReference type="SMART" id="SM00717">
    <property type="entry name" value="SANT"/>
    <property type="match status" value="1"/>
</dbReference>
<evidence type="ECO:0000256" key="4">
    <source>
        <dbReference type="ARBA" id="ARBA00023242"/>
    </source>
</evidence>
<name>A0AAD1Y2B4_EUPCR</name>
<dbReference type="InterPro" id="IPR001005">
    <property type="entry name" value="SANT/Myb"/>
</dbReference>
<dbReference type="Pfam" id="PF00249">
    <property type="entry name" value="Myb_DNA-binding"/>
    <property type="match status" value="1"/>
</dbReference>
<dbReference type="GO" id="GO:0003677">
    <property type="term" value="F:DNA binding"/>
    <property type="evidence" value="ECO:0007669"/>
    <property type="project" value="UniProtKB-KW"/>
</dbReference>
<dbReference type="PROSITE" id="PS51294">
    <property type="entry name" value="HTH_MYB"/>
    <property type="match status" value="1"/>
</dbReference>
<dbReference type="NCBIfam" id="TIGR01557">
    <property type="entry name" value="myb_SHAQKYF"/>
    <property type="match status" value="1"/>
</dbReference>
<comment type="caution">
    <text evidence="8">The sequence shown here is derived from an EMBL/GenBank/DDBJ whole genome shotgun (WGS) entry which is preliminary data.</text>
</comment>
<dbReference type="PROSITE" id="PS50090">
    <property type="entry name" value="MYB_LIKE"/>
    <property type="match status" value="1"/>
</dbReference>
<dbReference type="EMBL" id="CAMPGE010026368">
    <property type="protein sequence ID" value="CAI2384058.1"/>
    <property type="molecule type" value="Genomic_DNA"/>
</dbReference>
<feature type="domain" description="HTH myb-type" evidence="7">
    <location>
        <begin position="13"/>
        <end position="64"/>
    </location>
</feature>
<dbReference type="Proteomes" id="UP001295684">
    <property type="component" value="Unassembled WGS sequence"/>
</dbReference>
<evidence type="ECO:0000256" key="3">
    <source>
        <dbReference type="ARBA" id="ARBA00023163"/>
    </source>
</evidence>
<dbReference type="InterPro" id="IPR017884">
    <property type="entry name" value="SANT_dom"/>
</dbReference>
<dbReference type="InterPro" id="IPR017930">
    <property type="entry name" value="Myb_dom"/>
</dbReference>
<keyword evidence="4" id="KW-0539">Nucleus</keyword>
<feature type="domain" description="SANT" evidence="6">
    <location>
        <begin position="13"/>
        <end position="64"/>
    </location>
</feature>
<organism evidence="8 9">
    <name type="scientific">Euplotes crassus</name>
    <dbReference type="NCBI Taxonomy" id="5936"/>
    <lineage>
        <taxon>Eukaryota</taxon>
        <taxon>Sar</taxon>
        <taxon>Alveolata</taxon>
        <taxon>Ciliophora</taxon>
        <taxon>Intramacronucleata</taxon>
        <taxon>Spirotrichea</taxon>
        <taxon>Hypotrichia</taxon>
        <taxon>Euplotida</taxon>
        <taxon>Euplotidae</taxon>
        <taxon>Moneuplotes</taxon>
    </lineage>
</organism>
<dbReference type="AlphaFoldDB" id="A0AAD1Y2B4"/>
<dbReference type="PROSITE" id="PS51293">
    <property type="entry name" value="SANT"/>
    <property type="match status" value="1"/>
</dbReference>
<dbReference type="PANTHER" id="PTHR12802">
    <property type="entry name" value="SWI/SNF COMPLEX-RELATED"/>
    <property type="match status" value="1"/>
</dbReference>
<reference evidence="8" key="1">
    <citation type="submission" date="2023-07" db="EMBL/GenBank/DDBJ databases">
        <authorList>
            <consortium name="AG Swart"/>
            <person name="Singh M."/>
            <person name="Singh A."/>
            <person name="Seah K."/>
            <person name="Emmerich C."/>
        </authorList>
    </citation>
    <scope>NUCLEOTIDE SEQUENCE</scope>
    <source>
        <strain evidence="8">DP1</strain>
    </source>
</reference>
<keyword evidence="3" id="KW-0804">Transcription</keyword>
<dbReference type="InterPro" id="IPR006447">
    <property type="entry name" value="Myb_dom_plants"/>
</dbReference>
<evidence type="ECO:0000259" key="6">
    <source>
        <dbReference type="PROSITE" id="PS51293"/>
    </source>
</evidence>
<protein>
    <submittedName>
        <fullName evidence="8">Uncharacterized protein</fullName>
    </submittedName>
</protein>
<evidence type="ECO:0000256" key="1">
    <source>
        <dbReference type="ARBA" id="ARBA00023015"/>
    </source>
</evidence>
<evidence type="ECO:0000259" key="7">
    <source>
        <dbReference type="PROSITE" id="PS51294"/>
    </source>
</evidence>
<accession>A0AAD1Y2B4</accession>
<dbReference type="Gene3D" id="1.10.10.60">
    <property type="entry name" value="Homeodomain-like"/>
    <property type="match status" value="1"/>
</dbReference>
<proteinExistence type="predicted"/>
<keyword evidence="2" id="KW-0238">DNA-binding</keyword>
<keyword evidence="1" id="KW-0805">Transcription regulation</keyword>
<gene>
    <name evidence="8" type="ORF">ECRASSUSDP1_LOCUS25578</name>
</gene>
<sequence>MQDAPSYLPARLKKKGRWTHAEHAQFIDCLKKYGKDWEKLDEMIITRDSLQIRSHSQKYFNRIKQDFNTDDPIEYIRKGMCDVSPFYKFDKSKFSEALMQPEVTENRQSKILQESLVEKQISYHCDEAPIKSLKTKNITKNCENRHKKRHLKQQIKYFGDSSSSEFFEDKAINSYKKSRFRQVSLSGLKEHARRVHRKHKKAQKHFSDAHPGFDKISFVKKAIELSTCASKQYASKELSQCTTKAQQKNGIIGVRKRGKEVNTSYRIDDSCRNIFSMGFSHSNEMAANSMTKVHSKHQVKREYINTLGGSNLSYFQPLPTTQKYCSNQGRFVSGNFQTQALMEHHNKVKPTINPQYSWKNGKPNQQSMQSVETSLSQLLMKSFQDNYCVCKK</sequence>
<evidence type="ECO:0000313" key="8">
    <source>
        <dbReference type="EMBL" id="CAI2384058.1"/>
    </source>
</evidence>
<evidence type="ECO:0000259" key="5">
    <source>
        <dbReference type="PROSITE" id="PS50090"/>
    </source>
</evidence>
<dbReference type="SUPFAM" id="SSF46689">
    <property type="entry name" value="Homeodomain-like"/>
    <property type="match status" value="1"/>
</dbReference>
<dbReference type="InterPro" id="IPR009057">
    <property type="entry name" value="Homeodomain-like_sf"/>
</dbReference>
<evidence type="ECO:0000256" key="2">
    <source>
        <dbReference type="ARBA" id="ARBA00023125"/>
    </source>
</evidence>
<feature type="domain" description="Myb-like" evidence="5">
    <location>
        <begin position="14"/>
        <end position="60"/>
    </location>
</feature>
<dbReference type="CDD" id="cd00167">
    <property type="entry name" value="SANT"/>
    <property type="match status" value="1"/>
</dbReference>